<evidence type="ECO:0000313" key="1">
    <source>
        <dbReference type="EMBL" id="PBK64305.1"/>
    </source>
</evidence>
<dbReference type="EMBL" id="KZ293452">
    <property type="protein sequence ID" value="PBK64305.1"/>
    <property type="molecule type" value="Genomic_DNA"/>
</dbReference>
<keyword evidence="2" id="KW-1185">Reference proteome</keyword>
<organism evidence="1 2">
    <name type="scientific">Armillaria solidipes</name>
    <dbReference type="NCBI Taxonomy" id="1076256"/>
    <lineage>
        <taxon>Eukaryota</taxon>
        <taxon>Fungi</taxon>
        <taxon>Dikarya</taxon>
        <taxon>Basidiomycota</taxon>
        <taxon>Agaricomycotina</taxon>
        <taxon>Agaricomycetes</taxon>
        <taxon>Agaricomycetidae</taxon>
        <taxon>Agaricales</taxon>
        <taxon>Marasmiineae</taxon>
        <taxon>Physalacriaceae</taxon>
        <taxon>Armillaria</taxon>
    </lineage>
</organism>
<protein>
    <submittedName>
        <fullName evidence="1">Uncharacterized protein</fullName>
    </submittedName>
</protein>
<proteinExistence type="predicted"/>
<sequence length="202" mass="23278">MLDSGVIIHPGTSVNMWAEDRRSIYPKPDRCLTYIESVNFSFSFIYHPSPAVQWASANHNGIFLSRPSHENAEAMGKSSLRILYARMNISQTYRPGYIINEGGQNEYNEENEMKLRELEIKFTLEFIPIENMAGRGRYLRIPETGTSRVLPLVMQRPLQFIGSEVQSPQEFKPSNRRRNTEHGRWILHASSAAPPHLFILSW</sequence>
<accession>A0A2H3B096</accession>
<dbReference type="Proteomes" id="UP000218334">
    <property type="component" value="Unassembled WGS sequence"/>
</dbReference>
<evidence type="ECO:0000313" key="2">
    <source>
        <dbReference type="Proteomes" id="UP000218334"/>
    </source>
</evidence>
<gene>
    <name evidence="1" type="ORF">ARMSODRAFT_979142</name>
</gene>
<reference evidence="2" key="1">
    <citation type="journal article" date="2017" name="Nat. Ecol. Evol.">
        <title>Genome expansion and lineage-specific genetic innovations in the forest pathogenic fungi Armillaria.</title>
        <authorList>
            <person name="Sipos G."/>
            <person name="Prasanna A.N."/>
            <person name="Walter M.C."/>
            <person name="O'Connor E."/>
            <person name="Balint B."/>
            <person name="Krizsan K."/>
            <person name="Kiss B."/>
            <person name="Hess J."/>
            <person name="Varga T."/>
            <person name="Slot J."/>
            <person name="Riley R."/>
            <person name="Boka B."/>
            <person name="Rigling D."/>
            <person name="Barry K."/>
            <person name="Lee J."/>
            <person name="Mihaltcheva S."/>
            <person name="LaButti K."/>
            <person name="Lipzen A."/>
            <person name="Waldron R."/>
            <person name="Moloney N.M."/>
            <person name="Sperisen C."/>
            <person name="Kredics L."/>
            <person name="Vagvoelgyi C."/>
            <person name="Patrignani A."/>
            <person name="Fitzpatrick D."/>
            <person name="Nagy I."/>
            <person name="Doyle S."/>
            <person name="Anderson J.B."/>
            <person name="Grigoriev I.V."/>
            <person name="Gueldener U."/>
            <person name="Muensterkoetter M."/>
            <person name="Nagy L.G."/>
        </authorList>
    </citation>
    <scope>NUCLEOTIDE SEQUENCE [LARGE SCALE GENOMIC DNA]</scope>
    <source>
        <strain evidence="2">28-4</strain>
    </source>
</reference>
<name>A0A2H3B096_9AGAR</name>
<dbReference type="AlphaFoldDB" id="A0A2H3B096"/>